<dbReference type="Proteomes" id="UP000269226">
    <property type="component" value="Chromosome"/>
</dbReference>
<dbReference type="InterPro" id="IPR048375">
    <property type="entry name" value="YtxK-like_N"/>
</dbReference>
<dbReference type="Pfam" id="PF21106">
    <property type="entry name" value="YtxK_like"/>
    <property type="match status" value="1"/>
</dbReference>
<dbReference type="PIRSF" id="PIRSF026567">
    <property type="entry name" value="Adenine_mtase_bact_prd"/>
    <property type="match status" value="1"/>
</dbReference>
<keyword evidence="1" id="KW-0175">Coiled coil</keyword>
<keyword evidence="4" id="KW-0489">Methyltransferase</keyword>
<evidence type="ECO:0000313" key="5">
    <source>
        <dbReference type="Proteomes" id="UP000269226"/>
    </source>
</evidence>
<dbReference type="Pfam" id="PF02384">
    <property type="entry name" value="N6_Mtase"/>
    <property type="match status" value="1"/>
</dbReference>
<accession>A0A2Z5Y1N4</accession>
<feature type="domain" description="DNA methylase adenine-specific" evidence="2">
    <location>
        <begin position="101"/>
        <end position="315"/>
    </location>
</feature>
<dbReference type="GO" id="GO:0009007">
    <property type="term" value="F:site-specific DNA-methyltransferase (adenine-specific) activity"/>
    <property type="evidence" value="ECO:0007669"/>
    <property type="project" value="UniProtKB-EC"/>
</dbReference>
<organism evidence="4 5">
    <name type="scientific">Melissococcus plutonius</name>
    <dbReference type="NCBI Taxonomy" id="33970"/>
    <lineage>
        <taxon>Bacteria</taxon>
        <taxon>Bacillati</taxon>
        <taxon>Bacillota</taxon>
        <taxon>Bacilli</taxon>
        <taxon>Lactobacillales</taxon>
        <taxon>Enterococcaceae</taxon>
        <taxon>Melissococcus</taxon>
    </lineage>
</organism>
<dbReference type="Gene3D" id="3.40.50.150">
    <property type="entry name" value="Vaccinia Virus protein VP39"/>
    <property type="match status" value="1"/>
</dbReference>
<dbReference type="AlphaFoldDB" id="A0A2Z5Y1N4"/>
<dbReference type="PANTHER" id="PTHR41313:SF1">
    <property type="entry name" value="DNA METHYLASE ADENINE-SPECIFIC DOMAIN-CONTAINING PROTEIN"/>
    <property type="match status" value="1"/>
</dbReference>
<feature type="domain" description="YtxK-like N-terminal helical" evidence="3">
    <location>
        <begin position="7"/>
        <end position="89"/>
    </location>
</feature>
<name>A0A2Z5Y1N4_9ENTE</name>
<evidence type="ECO:0000259" key="3">
    <source>
        <dbReference type="Pfam" id="PF21106"/>
    </source>
</evidence>
<keyword evidence="4" id="KW-0808">Transferase</keyword>
<dbReference type="Gene3D" id="1.10.150.470">
    <property type="match status" value="1"/>
</dbReference>
<dbReference type="GO" id="GO:0003677">
    <property type="term" value="F:DNA binding"/>
    <property type="evidence" value="ECO:0007669"/>
    <property type="project" value="InterPro"/>
</dbReference>
<evidence type="ECO:0000313" key="4">
    <source>
        <dbReference type="EMBL" id="BBC60709.1"/>
    </source>
</evidence>
<feature type="coiled-coil region" evidence="1">
    <location>
        <begin position="33"/>
        <end position="80"/>
    </location>
</feature>
<protein>
    <submittedName>
        <fullName evidence="4">Adenine-specific methyltransferase</fullName>
        <ecNumber evidence="4">2.1.1.72</ecNumber>
    </submittedName>
</protein>
<dbReference type="EMBL" id="AP018492">
    <property type="protein sequence ID" value="BBC60709.1"/>
    <property type="molecule type" value="Genomic_DNA"/>
</dbReference>
<dbReference type="GO" id="GO:0032259">
    <property type="term" value="P:methylation"/>
    <property type="evidence" value="ECO:0007669"/>
    <property type="project" value="UniProtKB-KW"/>
</dbReference>
<dbReference type="InterPro" id="IPR003356">
    <property type="entry name" value="DNA_methylase_A-5"/>
</dbReference>
<proteinExistence type="predicted"/>
<dbReference type="RefSeq" id="WP_015694731.1">
    <property type="nucleotide sequence ID" value="NZ_AP018492.1"/>
</dbReference>
<dbReference type="InterPro" id="IPR016843">
    <property type="entry name" value="S-AdoMet-dep_Ade-MeTrfase_prd"/>
</dbReference>
<gene>
    <name evidence="4" type="ORF">DAT561_0574</name>
</gene>
<dbReference type="PANTHER" id="PTHR41313">
    <property type="entry name" value="ADENINE-SPECIFIC METHYLTRANSFERASE"/>
    <property type="match status" value="1"/>
</dbReference>
<dbReference type="SUPFAM" id="SSF53335">
    <property type="entry name" value="S-adenosyl-L-methionine-dependent methyltransferases"/>
    <property type="match status" value="1"/>
</dbReference>
<reference evidence="4 5" key="1">
    <citation type="submission" date="2018-01" db="EMBL/GenBank/DDBJ databases">
        <title>Whole genome sequence of Melissococcus plutonius DAT561.</title>
        <authorList>
            <person name="Okumura K."/>
            <person name="Takamatsu D."/>
            <person name="Okura M."/>
        </authorList>
    </citation>
    <scope>NUCLEOTIDE SEQUENCE [LARGE SCALE GENOMIC DNA]</scope>
    <source>
        <strain evidence="4 5">DAT561</strain>
    </source>
</reference>
<evidence type="ECO:0000259" key="2">
    <source>
        <dbReference type="Pfam" id="PF02384"/>
    </source>
</evidence>
<dbReference type="InterPro" id="IPR029063">
    <property type="entry name" value="SAM-dependent_MTases_sf"/>
</dbReference>
<dbReference type="InterPro" id="IPR052933">
    <property type="entry name" value="DNA_Protect_Modify"/>
</dbReference>
<dbReference type="GeneID" id="57043131"/>
<sequence>MSTNKIEEAFQLTEKAINLLKNALNVSYLDAYIENGENLLDNYQAENLTAELTEETRQSLNKIYQQFKALELTAEELRKLSQLILLRGMKSEPLQPNHQLTPDSIGILFVYLLEQLADKTKPLKILDITSGMGNLLLTVILNLLSVGYTVEGFGVDNDETLLEVSAVTNGITSAPIQLFHQDGLQELLIDPVDVAMSDLPIGYYPDDEKAKQFTTASKTEHSYAHHLLIEQAMHYVKPAGYGLFLVPANIFDTKQSHLLKNWLQENVYLQGMIQLPEELFHSKQSQKSILFLQKHGNSAQQAEEILLVRLSSLKEISNITEFFKQFEAWKTSNFK</sequence>
<evidence type="ECO:0000256" key="1">
    <source>
        <dbReference type="SAM" id="Coils"/>
    </source>
</evidence>
<dbReference type="GO" id="GO:0008170">
    <property type="term" value="F:N-methyltransferase activity"/>
    <property type="evidence" value="ECO:0007669"/>
    <property type="project" value="InterPro"/>
</dbReference>
<dbReference type="EC" id="2.1.1.72" evidence="4"/>